<dbReference type="AlphaFoldDB" id="A0A9P7CNW1"/>
<evidence type="ECO:0000313" key="1">
    <source>
        <dbReference type="EMBL" id="KAG1569349.1"/>
    </source>
</evidence>
<dbReference type="InterPro" id="IPR055334">
    <property type="entry name" value="PEX8-like"/>
</dbReference>
<dbReference type="PANTHER" id="PTHR39214">
    <property type="entry name" value="MICROBODY (PEROXISOME) BIOGENESIS PROTEIN PEROXIN 8 (EUROFUNG)"/>
    <property type="match status" value="1"/>
</dbReference>
<dbReference type="Proteomes" id="UP000740926">
    <property type="component" value="Unassembled WGS sequence"/>
</dbReference>
<organism evidence="1 2">
    <name type="scientific">Rhizopus delemar</name>
    <dbReference type="NCBI Taxonomy" id="936053"/>
    <lineage>
        <taxon>Eukaryota</taxon>
        <taxon>Fungi</taxon>
        <taxon>Fungi incertae sedis</taxon>
        <taxon>Mucoromycota</taxon>
        <taxon>Mucoromycotina</taxon>
        <taxon>Mucoromycetes</taxon>
        <taxon>Mucorales</taxon>
        <taxon>Mucorineae</taxon>
        <taxon>Rhizopodaceae</taxon>
        <taxon>Rhizopus</taxon>
    </lineage>
</organism>
<dbReference type="PANTHER" id="PTHR39214:SF1">
    <property type="entry name" value="MICROBODY (PEROXISOME) BIOGENESIS PROTEIN PEROXIN 8 (EUROFUNG)"/>
    <property type="match status" value="1"/>
</dbReference>
<keyword evidence="2" id="KW-1185">Reference proteome</keyword>
<gene>
    <name evidence="1" type="ORF">G6F50_006455</name>
</gene>
<comment type="caution">
    <text evidence="1">The sequence shown here is derived from an EMBL/GenBank/DDBJ whole genome shotgun (WGS) entry which is preliminary data.</text>
</comment>
<protein>
    <submittedName>
        <fullName evidence="1">Uncharacterized protein</fullName>
    </submittedName>
</protein>
<proteinExistence type="predicted"/>
<evidence type="ECO:0000313" key="2">
    <source>
        <dbReference type="Proteomes" id="UP000740926"/>
    </source>
</evidence>
<name>A0A9P7CNW1_9FUNG</name>
<reference evidence="1 2" key="1">
    <citation type="journal article" date="2020" name="Microb. Genom.">
        <title>Genetic diversity of clinical and environmental Mucorales isolates obtained from an investigation of mucormycosis cases among solid organ transplant recipients.</title>
        <authorList>
            <person name="Nguyen M.H."/>
            <person name="Kaul D."/>
            <person name="Muto C."/>
            <person name="Cheng S.J."/>
            <person name="Richter R.A."/>
            <person name="Bruno V.M."/>
            <person name="Liu G."/>
            <person name="Beyhan S."/>
            <person name="Sundermann A.J."/>
            <person name="Mounaud S."/>
            <person name="Pasculle A.W."/>
            <person name="Nierman W.C."/>
            <person name="Driscoll E."/>
            <person name="Cumbie R."/>
            <person name="Clancy C.J."/>
            <person name="Dupont C.L."/>
        </authorList>
    </citation>
    <scope>NUCLEOTIDE SEQUENCE [LARGE SCALE GENOMIC DNA]</scope>
    <source>
        <strain evidence="1 2">GL24</strain>
    </source>
</reference>
<accession>A0A9P7CNW1</accession>
<dbReference type="EMBL" id="JAANIU010000944">
    <property type="protein sequence ID" value="KAG1569349.1"/>
    <property type="molecule type" value="Genomic_DNA"/>
</dbReference>
<sequence length="235" mass="27087">MSVAFKEYAHAIYTKDTTNTVELLSITKQTRLLFFTDLTEQVMKSIDDEVLEQHILPVIYPVLKWKRIENRDLYESAHTVAISTFLTKKPVSRELAGVYAKILIDNFPEPMNLDQFRYGFNTMVQALCEMDDALSWLTVNQLIEKINSLDQEKDIPLRSQYGTALIDLLRPLSLGPFFRSILDQVQKMVVSQETKAMQQATMKIIFDTVSGPGISDMRRTEAVGWYLDLKRQLQL</sequence>